<keyword evidence="3 5" id="KW-0732">Signal</keyword>
<dbReference type="EMBL" id="ASHR01000046">
    <property type="protein sequence ID" value="ERG62919.1"/>
    <property type="molecule type" value="Genomic_DNA"/>
</dbReference>
<feature type="domain" description="Solute-binding protein family 3/N-terminal" evidence="6">
    <location>
        <begin position="72"/>
        <end position="297"/>
    </location>
</feature>
<evidence type="ECO:0000259" key="6">
    <source>
        <dbReference type="SMART" id="SM00062"/>
    </source>
</evidence>
<dbReference type="SMART" id="SM00062">
    <property type="entry name" value="PBPb"/>
    <property type="match status" value="1"/>
</dbReference>
<evidence type="ECO:0000313" key="8">
    <source>
        <dbReference type="Proteomes" id="UP000016462"/>
    </source>
</evidence>
<dbReference type="OrthoDB" id="9807888at2"/>
<comment type="similarity">
    <text evidence="1">Belongs to the bacterial solute-binding protein 3 family.</text>
</comment>
<evidence type="ECO:0000256" key="4">
    <source>
        <dbReference type="SAM" id="MobiDB-lite"/>
    </source>
</evidence>
<dbReference type="Proteomes" id="UP000016462">
    <property type="component" value="Unassembled WGS sequence"/>
</dbReference>
<evidence type="ECO:0000256" key="3">
    <source>
        <dbReference type="ARBA" id="ARBA00022729"/>
    </source>
</evidence>
<accession>U1LKV1</accession>
<dbReference type="GO" id="GO:0005576">
    <property type="term" value="C:extracellular region"/>
    <property type="evidence" value="ECO:0007669"/>
    <property type="project" value="TreeGrafter"/>
</dbReference>
<dbReference type="Pfam" id="PF00497">
    <property type="entry name" value="SBP_bac_3"/>
    <property type="match status" value="1"/>
</dbReference>
<comment type="caution">
    <text evidence="7">The sequence shown here is derived from an EMBL/GenBank/DDBJ whole genome shotgun (WGS) entry which is preliminary data.</text>
</comment>
<dbReference type="CDD" id="cd13690">
    <property type="entry name" value="PBP2_GluB"/>
    <property type="match status" value="1"/>
</dbReference>
<gene>
    <name evidence="7" type="ORF">L332_00360</name>
</gene>
<feature type="signal peptide" evidence="5">
    <location>
        <begin position="1"/>
        <end position="24"/>
    </location>
</feature>
<sequence>MRSKLTLGVAAFAVLALTACGGPAGTTSSEAPEEPTDTGSATSSDHPYGLEVAESPEFEAGTTMAEFAEAGTITIGTKFDQPLFGLVGPDGAPEGFDVAVGSLIAAELGIAFEDIRWEETVSANRETFIENGTVDLVVATYTINDARKEKVDFAGPYYEAGQALMVQAGNPEGITGPDDVAGLSVCSVEGSTPAARIVDEYGANLQATDTYSNCLDPLRNGQVVAVTTDNVILAGFVDQNAGEFELVNEGETFTSEPYGIGLTKGDDAFRDWINDVLEEAQADGTMDSLWEQTAGAVLPTPEFPAVDRY</sequence>
<proteinExistence type="inferred from homology"/>
<dbReference type="RefSeq" id="WP_021011817.1">
    <property type="nucleotide sequence ID" value="NZ_ASHR01000046.1"/>
</dbReference>
<organism evidence="7 8">
    <name type="scientific">Agrococcus pavilionensis RW1</name>
    <dbReference type="NCBI Taxonomy" id="1330458"/>
    <lineage>
        <taxon>Bacteria</taxon>
        <taxon>Bacillati</taxon>
        <taxon>Actinomycetota</taxon>
        <taxon>Actinomycetes</taxon>
        <taxon>Micrococcales</taxon>
        <taxon>Microbacteriaceae</taxon>
        <taxon>Agrococcus</taxon>
    </lineage>
</organism>
<evidence type="ECO:0000256" key="5">
    <source>
        <dbReference type="SAM" id="SignalP"/>
    </source>
</evidence>
<feature type="chain" id="PRO_5039244331" description="Solute-binding protein family 3/N-terminal domain-containing protein" evidence="5">
    <location>
        <begin position="25"/>
        <end position="309"/>
    </location>
</feature>
<protein>
    <recommendedName>
        <fullName evidence="6">Solute-binding protein family 3/N-terminal domain-containing protein</fullName>
    </recommendedName>
</protein>
<keyword evidence="8" id="KW-1185">Reference proteome</keyword>
<name>U1LKV1_9MICO</name>
<reference evidence="7 8" key="1">
    <citation type="journal article" date="2013" name="Genome Announc.">
        <title>First draft genome sequence from a member of the genus agrococcus, isolated from modern microbialites.</title>
        <authorList>
            <person name="White R.A.III."/>
            <person name="Grassa C.J."/>
            <person name="Suttle C.A."/>
        </authorList>
    </citation>
    <scope>NUCLEOTIDE SEQUENCE [LARGE SCALE GENOMIC DNA]</scope>
    <source>
        <strain evidence="7 8">RW1</strain>
    </source>
</reference>
<dbReference type="InterPro" id="IPR001638">
    <property type="entry name" value="Solute-binding_3/MltF_N"/>
</dbReference>
<dbReference type="PANTHER" id="PTHR30085:SF6">
    <property type="entry name" value="ABC TRANSPORTER GLUTAMINE-BINDING PROTEIN GLNH"/>
    <property type="match status" value="1"/>
</dbReference>
<dbReference type="GO" id="GO:0030288">
    <property type="term" value="C:outer membrane-bounded periplasmic space"/>
    <property type="evidence" value="ECO:0007669"/>
    <property type="project" value="TreeGrafter"/>
</dbReference>
<dbReference type="InterPro" id="IPR051455">
    <property type="entry name" value="Bact_solute-bind_prot3"/>
</dbReference>
<feature type="region of interest" description="Disordered" evidence="4">
    <location>
        <begin position="24"/>
        <end position="48"/>
    </location>
</feature>
<dbReference type="AlphaFoldDB" id="U1LKV1"/>
<evidence type="ECO:0000256" key="1">
    <source>
        <dbReference type="ARBA" id="ARBA00010333"/>
    </source>
</evidence>
<keyword evidence="2" id="KW-0813">Transport</keyword>
<dbReference type="SUPFAM" id="SSF53850">
    <property type="entry name" value="Periplasmic binding protein-like II"/>
    <property type="match status" value="1"/>
</dbReference>
<dbReference type="PANTHER" id="PTHR30085">
    <property type="entry name" value="AMINO ACID ABC TRANSPORTER PERMEASE"/>
    <property type="match status" value="1"/>
</dbReference>
<dbReference type="PROSITE" id="PS51257">
    <property type="entry name" value="PROKAR_LIPOPROTEIN"/>
    <property type="match status" value="1"/>
</dbReference>
<dbReference type="GO" id="GO:0006865">
    <property type="term" value="P:amino acid transport"/>
    <property type="evidence" value="ECO:0007669"/>
    <property type="project" value="TreeGrafter"/>
</dbReference>
<dbReference type="Gene3D" id="3.40.190.10">
    <property type="entry name" value="Periplasmic binding protein-like II"/>
    <property type="match status" value="2"/>
</dbReference>
<evidence type="ECO:0000313" key="7">
    <source>
        <dbReference type="EMBL" id="ERG62919.1"/>
    </source>
</evidence>
<evidence type="ECO:0000256" key="2">
    <source>
        <dbReference type="ARBA" id="ARBA00022448"/>
    </source>
</evidence>